<comment type="caution">
    <text evidence="1">The sequence shown here is derived from an EMBL/GenBank/DDBJ whole genome shotgun (WGS) entry which is preliminary data.</text>
</comment>
<evidence type="ECO:0000313" key="2">
    <source>
        <dbReference type="Proteomes" id="UP000324222"/>
    </source>
</evidence>
<proteinExistence type="predicted"/>
<organism evidence="1 2">
    <name type="scientific">Portunus trituberculatus</name>
    <name type="common">Swimming crab</name>
    <name type="synonym">Neptunus trituberculatus</name>
    <dbReference type="NCBI Taxonomy" id="210409"/>
    <lineage>
        <taxon>Eukaryota</taxon>
        <taxon>Metazoa</taxon>
        <taxon>Ecdysozoa</taxon>
        <taxon>Arthropoda</taxon>
        <taxon>Crustacea</taxon>
        <taxon>Multicrustacea</taxon>
        <taxon>Malacostraca</taxon>
        <taxon>Eumalacostraca</taxon>
        <taxon>Eucarida</taxon>
        <taxon>Decapoda</taxon>
        <taxon>Pleocyemata</taxon>
        <taxon>Brachyura</taxon>
        <taxon>Eubrachyura</taxon>
        <taxon>Portunoidea</taxon>
        <taxon>Portunidae</taxon>
        <taxon>Portuninae</taxon>
        <taxon>Portunus</taxon>
    </lineage>
</organism>
<evidence type="ECO:0000313" key="1">
    <source>
        <dbReference type="EMBL" id="MPC26478.1"/>
    </source>
</evidence>
<keyword evidence="2" id="KW-1185">Reference proteome</keyword>
<dbReference type="Proteomes" id="UP000324222">
    <property type="component" value="Unassembled WGS sequence"/>
</dbReference>
<gene>
    <name evidence="1" type="ORF">E2C01_019618</name>
</gene>
<accession>A0A5B7DYF2</accession>
<dbReference type="AlphaFoldDB" id="A0A5B7DYF2"/>
<reference evidence="1 2" key="1">
    <citation type="submission" date="2019-05" db="EMBL/GenBank/DDBJ databases">
        <title>Another draft genome of Portunus trituberculatus and its Hox gene families provides insights of decapod evolution.</title>
        <authorList>
            <person name="Jeong J.-H."/>
            <person name="Song I."/>
            <person name="Kim S."/>
            <person name="Choi T."/>
            <person name="Kim D."/>
            <person name="Ryu S."/>
            <person name="Kim W."/>
        </authorList>
    </citation>
    <scope>NUCLEOTIDE SEQUENCE [LARGE SCALE GENOMIC DNA]</scope>
    <source>
        <tissue evidence="1">Muscle</tissue>
    </source>
</reference>
<protein>
    <submittedName>
        <fullName evidence="1">Uncharacterized protein</fullName>
    </submittedName>
</protein>
<name>A0A5B7DYF2_PORTR</name>
<sequence length="66" mass="7231">MVVVMVVVMVMQGRRYGHAPTRDDCVTTGRFFHNVTAPSLVIKVPAHSDGVQVRRMGGKGRCSEVC</sequence>
<dbReference type="EMBL" id="VSRR010001604">
    <property type="protein sequence ID" value="MPC26478.1"/>
    <property type="molecule type" value="Genomic_DNA"/>
</dbReference>